<keyword evidence="5" id="KW-0677">Repeat</keyword>
<evidence type="ECO:0000256" key="8">
    <source>
        <dbReference type="ARBA" id="ARBA00023015"/>
    </source>
</evidence>
<dbReference type="SUPFAM" id="SSF54695">
    <property type="entry name" value="POZ domain"/>
    <property type="match status" value="1"/>
</dbReference>
<dbReference type="FunFam" id="3.30.160.60:FF:002343">
    <property type="entry name" value="Zinc finger protein 33A"/>
    <property type="match status" value="1"/>
</dbReference>
<dbReference type="PROSITE" id="PS00028">
    <property type="entry name" value="ZINC_FINGER_C2H2_1"/>
    <property type="match status" value="2"/>
</dbReference>
<accession>A0A9Y4N912</accession>
<evidence type="ECO:0000313" key="16">
    <source>
        <dbReference type="Proteomes" id="UP000694891"/>
    </source>
</evidence>
<evidence type="ECO:0000256" key="7">
    <source>
        <dbReference type="ARBA" id="ARBA00022833"/>
    </source>
</evidence>
<comment type="function">
    <text evidence="1">May be involved in transcriptional regulation.</text>
</comment>
<keyword evidence="4" id="KW-0479">Metal-binding</keyword>
<feature type="domain" description="BTB" evidence="14">
    <location>
        <begin position="50"/>
        <end position="123"/>
    </location>
</feature>
<dbReference type="SUPFAM" id="SSF57667">
    <property type="entry name" value="beta-beta-alpha zinc fingers"/>
    <property type="match status" value="2"/>
</dbReference>
<keyword evidence="9" id="KW-0238">DNA-binding</keyword>
<keyword evidence="10" id="KW-0804">Transcription</keyword>
<dbReference type="GO" id="GO:0000978">
    <property type="term" value="F:RNA polymerase II cis-regulatory region sequence-specific DNA binding"/>
    <property type="evidence" value="ECO:0007669"/>
    <property type="project" value="TreeGrafter"/>
</dbReference>
<evidence type="ECO:0000256" key="1">
    <source>
        <dbReference type="ARBA" id="ARBA00003767"/>
    </source>
</evidence>
<dbReference type="PANTHER" id="PTHR46105">
    <property type="entry name" value="AGAP004733-PA"/>
    <property type="match status" value="1"/>
</dbReference>
<evidence type="ECO:0000256" key="2">
    <source>
        <dbReference type="ARBA" id="ARBA00004123"/>
    </source>
</evidence>
<dbReference type="InterPro" id="IPR013087">
    <property type="entry name" value="Znf_C2H2_type"/>
</dbReference>
<keyword evidence="7" id="KW-0862">Zinc</keyword>
<evidence type="ECO:0000313" key="17">
    <source>
        <dbReference type="RefSeq" id="XP_008288345.1"/>
    </source>
</evidence>
<dbReference type="Gene3D" id="3.30.710.10">
    <property type="entry name" value="Potassium Channel Kv1.1, Chain A"/>
    <property type="match status" value="1"/>
</dbReference>
<dbReference type="Pfam" id="PF00096">
    <property type="entry name" value="zf-C2H2"/>
    <property type="match status" value="2"/>
</dbReference>
<proteinExistence type="inferred from homology"/>
<dbReference type="InterPro" id="IPR000210">
    <property type="entry name" value="BTB/POZ_dom"/>
</dbReference>
<evidence type="ECO:0000256" key="4">
    <source>
        <dbReference type="ARBA" id="ARBA00022723"/>
    </source>
</evidence>
<dbReference type="RefSeq" id="XP_008288345.1">
    <property type="nucleotide sequence ID" value="XM_008290123.1"/>
</dbReference>
<keyword evidence="16" id="KW-1185">Reference proteome</keyword>
<dbReference type="AlphaFoldDB" id="A0A9Y4N912"/>
<dbReference type="PANTHER" id="PTHR46105:SF29">
    <property type="entry name" value="ZINC FINGER AND BTB DOMAIN CONTAINING 12"/>
    <property type="match status" value="1"/>
</dbReference>
<comment type="similarity">
    <text evidence="3">Belongs to the krueppel C2H2-type zinc-finger protein family.</text>
</comment>
<evidence type="ECO:0000256" key="13">
    <source>
        <dbReference type="SAM" id="MobiDB-lite"/>
    </source>
</evidence>
<evidence type="ECO:0000256" key="5">
    <source>
        <dbReference type="ARBA" id="ARBA00022737"/>
    </source>
</evidence>
<dbReference type="SMART" id="SM00355">
    <property type="entry name" value="ZnF_C2H2"/>
    <property type="match status" value="3"/>
</dbReference>
<reference evidence="17" key="1">
    <citation type="submission" date="2025-08" db="UniProtKB">
        <authorList>
            <consortium name="RefSeq"/>
        </authorList>
    </citation>
    <scope>IDENTIFICATION</scope>
</reference>
<feature type="domain" description="C2H2-type" evidence="15">
    <location>
        <begin position="407"/>
        <end position="434"/>
    </location>
</feature>
<dbReference type="PROSITE" id="PS50157">
    <property type="entry name" value="ZINC_FINGER_C2H2_2"/>
    <property type="match status" value="3"/>
</dbReference>
<organism evidence="16 17">
    <name type="scientific">Stegastes partitus</name>
    <name type="common">bicolor damselfish</name>
    <dbReference type="NCBI Taxonomy" id="144197"/>
    <lineage>
        <taxon>Eukaryota</taxon>
        <taxon>Metazoa</taxon>
        <taxon>Chordata</taxon>
        <taxon>Craniata</taxon>
        <taxon>Vertebrata</taxon>
        <taxon>Euteleostomi</taxon>
        <taxon>Actinopterygii</taxon>
        <taxon>Neopterygii</taxon>
        <taxon>Teleostei</taxon>
        <taxon>Neoteleostei</taxon>
        <taxon>Acanthomorphata</taxon>
        <taxon>Ovalentaria</taxon>
        <taxon>Pomacentridae</taxon>
        <taxon>Stegastes</taxon>
    </lineage>
</organism>
<dbReference type="Proteomes" id="UP000694891">
    <property type="component" value="Unplaced"/>
</dbReference>
<dbReference type="InterPro" id="IPR036236">
    <property type="entry name" value="Znf_C2H2_sf"/>
</dbReference>
<keyword evidence="8" id="KW-0805">Transcription regulation</keyword>
<feature type="compositionally biased region" description="Polar residues" evidence="13">
    <location>
        <begin position="304"/>
        <end position="319"/>
    </location>
</feature>
<evidence type="ECO:0000256" key="10">
    <source>
        <dbReference type="ARBA" id="ARBA00023163"/>
    </source>
</evidence>
<evidence type="ECO:0000259" key="15">
    <source>
        <dbReference type="PROSITE" id="PS50157"/>
    </source>
</evidence>
<dbReference type="FunFam" id="3.30.160.60:FF:000761">
    <property type="entry name" value="Zinc finger protein 449"/>
    <property type="match status" value="1"/>
</dbReference>
<dbReference type="Pfam" id="PF00651">
    <property type="entry name" value="BTB"/>
    <property type="match status" value="1"/>
</dbReference>
<protein>
    <submittedName>
        <fullName evidence="17">Zinc finger and BTB domain-containing protein 26 isoform X1</fullName>
    </submittedName>
</protein>
<sequence length="474" mass="53120">MMTKLSSVCSFQSKQAIMTSSSETLQFTLPTHGDSMLSNMNILREEGRFCDITLVLGDAQGSTAEPFLFHGHRVVLAASSDFLRDQFLLHEGRAELSVAVVSSVEVAETLLLSCYTGLLEVPLRELVSYLTAASALQMGQVVEKCSQAISQFLSPTLAFLKLGRHSEKKERQLEGSWLGTSFENQKEEDAAQPSTSIQEANIKERGAAVIQSKLRVSQEAEVDSQGLREIREDWEAVKAEREESEDAACCLDNLELEEVGEIQLFHTNNQRCHVHHIEGPLKCRLHHPASFQDIISSPASTIGRSSAANEELMESTQNQHEPELEEPREEENTPTAAAQREKVAAGSMLVQRPYLCRRCDKVFQHLESYVGHLKEHRQYSCLVCEKGFSQKSNLTRHIRVHAGAKPFRCPLCHKTFTQKAMLQDHLDLHTGDRPHKCNYTAVHFAHKAGLRCHLREGHGKRSLQNVLEEAVDCQ</sequence>
<dbReference type="InterPro" id="IPR050457">
    <property type="entry name" value="ZnFinger_BTB_dom_contain"/>
</dbReference>
<dbReference type="InterPro" id="IPR011333">
    <property type="entry name" value="SKP1/BTB/POZ_sf"/>
</dbReference>
<dbReference type="SMART" id="SM00225">
    <property type="entry name" value="BTB"/>
    <property type="match status" value="1"/>
</dbReference>
<comment type="subcellular location">
    <subcellularLocation>
        <location evidence="2">Nucleus</location>
    </subcellularLocation>
</comment>
<evidence type="ECO:0000256" key="3">
    <source>
        <dbReference type="ARBA" id="ARBA00006991"/>
    </source>
</evidence>
<feature type="domain" description="C2H2-type" evidence="15">
    <location>
        <begin position="354"/>
        <end position="376"/>
    </location>
</feature>
<evidence type="ECO:0000256" key="9">
    <source>
        <dbReference type="ARBA" id="ARBA00023125"/>
    </source>
</evidence>
<dbReference type="GO" id="GO:0000981">
    <property type="term" value="F:DNA-binding transcription factor activity, RNA polymerase II-specific"/>
    <property type="evidence" value="ECO:0007669"/>
    <property type="project" value="TreeGrafter"/>
</dbReference>
<evidence type="ECO:0000256" key="12">
    <source>
        <dbReference type="PROSITE-ProRule" id="PRU00042"/>
    </source>
</evidence>
<dbReference type="Gene3D" id="3.30.160.60">
    <property type="entry name" value="Classic Zinc Finger"/>
    <property type="match status" value="2"/>
</dbReference>
<feature type="domain" description="C2H2-type" evidence="15">
    <location>
        <begin position="379"/>
        <end position="406"/>
    </location>
</feature>
<evidence type="ECO:0000256" key="6">
    <source>
        <dbReference type="ARBA" id="ARBA00022771"/>
    </source>
</evidence>
<dbReference type="PROSITE" id="PS50097">
    <property type="entry name" value="BTB"/>
    <property type="match status" value="1"/>
</dbReference>
<gene>
    <name evidence="17" type="primary">LOC103363378</name>
</gene>
<dbReference type="GO" id="GO:0008270">
    <property type="term" value="F:zinc ion binding"/>
    <property type="evidence" value="ECO:0007669"/>
    <property type="project" value="UniProtKB-KW"/>
</dbReference>
<feature type="region of interest" description="Disordered" evidence="13">
    <location>
        <begin position="304"/>
        <end position="338"/>
    </location>
</feature>
<evidence type="ECO:0000256" key="11">
    <source>
        <dbReference type="ARBA" id="ARBA00023242"/>
    </source>
</evidence>
<evidence type="ECO:0000259" key="14">
    <source>
        <dbReference type="PROSITE" id="PS50097"/>
    </source>
</evidence>
<name>A0A9Y4N912_9TELE</name>
<keyword evidence="6 12" id="KW-0863">Zinc-finger</keyword>
<keyword evidence="11" id="KW-0539">Nucleus</keyword>